<feature type="region of interest" description="Disordered" evidence="1">
    <location>
        <begin position="140"/>
        <end position="168"/>
    </location>
</feature>
<name>A0A820FFE8_9BILA</name>
<evidence type="ECO:0000313" key="2">
    <source>
        <dbReference type="EMBL" id="CAF4263698.1"/>
    </source>
</evidence>
<evidence type="ECO:0000256" key="1">
    <source>
        <dbReference type="SAM" id="MobiDB-lite"/>
    </source>
</evidence>
<sequence>FQQNKLNIFGITWYEYVSSFQRIEYGHSSTPTLISDEAGKILRSKPYQDVCFILNEEIVSVKNSKNALNADIIMTDDADLALAIHETGTRNSTMFTITPSLPNENTLSLEFETMSTHPLSIEGLDIFCNEALEIILGTSADSATPPLTPKRSRRDLSPMKTRSKSRRT</sequence>
<feature type="non-terminal residue" evidence="2">
    <location>
        <position position="1"/>
    </location>
</feature>
<protein>
    <submittedName>
        <fullName evidence="2">Uncharacterized protein</fullName>
    </submittedName>
</protein>
<evidence type="ECO:0000313" key="3">
    <source>
        <dbReference type="Proteomes" id="UP000663868"/>
    </source>
</evidence>
<comment type="caution">
    <text evidence="2">The sequence shown here is derived from an EMBL/GenBank/DDBJ whole genome shotgun (WGS) entry which is preliminary data.</text>
</comment>
<accession>A0A820FFE8</accession>
<dbReference type="EMBL" id="CAJOBB010011611">
    <property type="protein sequence ID" value="CAF4263698.1"/>
    <property type="molecule type" value="Genomic_DNA"/>
</dbReference>
<dbReference type="AlphaFoldDB" id="A0A820FFE8"/>
<dbReference type="Proteomes" id="UP000663868">
    <property type="component" value="Unassembled WGS sequence"/>
</dbReference>
<organism evidence="2 3">
    <name type="scientific">Adineta steineri</name>
    <dbReference type="NCBI Taxonomy" id="433720"/>
    <lineage>
        <taxon>Eukaryota</taxon>
        <taxon>Metazoa</taxon>
        <taxon>Spiralia</taxon>
        <taxon>Gnathifera</taxon>
        <taxon>Rotifera</taxon>
        <taxon>Eurotatoria</taxon>
        <taxon>Bdelloidea</taxon>
        <taxon>Adinetida</taxon>
        <taxon>Adinetidae</taxon>
        <taxon>Adineta</taxon>
    </lineage>
</organism>
<proteinExistence type="predicted"/>
<reference evidence="2" key="1">
    <citation type="submission" date="2021-02" db="EMBL/GenBank/DDBJ databases">
        <authorList>
            <person name="Nowell W R."/>
        </authorList>
    </citation>
    <scope>NUCLEOTIDE SEQUENCE</scope>
</reference>
<gene>
    <name evidence="2" type="ORF">KXQ929_LOCUS43491</name>
</gene>